<protein>
    <submittedName>
        <fullName evidence="7">Methyltransferase</fullName>
    </submittedName>
</protein>
<evidence type="ECO:0000259" key="5">
    <source>
        <dbReference type="Pfam" id="PF05175"/>
    </source>
</evidence>
<dbReference type="Proteomes" id="UP000664398">
    <property type="component" value="Unassembled WGS sequence"/>
</dbReference>
<dbReference type="CDD" id="cd02440">
    <property type="entry name" value="AdoMet_MTases"/>
    <property type="match status" value="1"/>
</dbReference>
<dbReference type="EMBL" id="JAGDYL010000027">
    <property type="protein sequence ID" value="MBO1806255.1"/>
    <property type="molecule type" value="Genomic_DNA"/>
</dbReference>
<dbReference type="Gene3D" id="3.40.50.150">
    <property type="entry name" value="Vaccinia Virus protein VP39"/>
    <property type="match status" value="1"/>
</dbReference>
<keyword evidence="2 7" id="KW-0489">Methyltransferase</keyword>
<dbReference type="GO" id="GO:0032259">
    <property type="term" value="P:methylation"/>
    <property type="evidence" value="ECO:0007669"/>
    <property type="project" value="UniProtKB-KW"/>
</dbReference>
<dbReference type="InterPro" id="IPR007848">
    <property type="entry name" value="Small_mtfrase_dom"/>
</dbReference>
<accession>A0A939RUW6</accession>
<dbReference type="GO" id="GO:0003676">
    <property type="term" value="F:nucleic acid binding"/>
    <property type="evidence" value="ECO:0007669"/>
    <property type="project" value="InterPro"/>
</dbReference>
<dbReference type="RefSeq" id="WP_208046719.1">
    <property type="nucleotide sequence ID" value="NZ_JAGDYL010000027.1"/>
</dbReference>
<dbReference type="GO" id="GO:0008757">
    <property type="term" value="F:S-adenosylmethionine-dependent methyltransferase activity"/>
    <property type="evidence" value="ECO:0007669"/>
    <property type="project" value="TreeGrafter"/>
</dbReference>
<keyword evidence="4" id="KW-0949">S-adenosyl-L-methionine</keyword>
<evidence type="ECO:0000256" key="3">
    <source>
        <dbReference type="ARBA" id="ARBA00022679"/>
    </source>
</evidence>
<keyword evidence="3" id="KW-0808">Transferase</keyword>
<dbReference type="PANTHER" id="PTHR45875:SF1">
    <property type="entry name" value="METHYLTRANSFERASE N6AMT1"/>
    <property type="match status" value="1"/>
</dbReference>
<sequence>MEERLIDLLRADLDAAEYRTDAVEALLGQAADTARARGVFAPARRVLAERDPSPLATLVRVFLIGERVDAATLGEALPALGAAGAIELGLVSEDAAQDPATGPEGGLRAALSLNPVRIADACAGREVEWRVISDLDDQLRRGPARPDHVMGVGGATRSLIAQAPPGIAQAPPGETARCLDLGTGCGIVAMHLALRGPVVATDISERALALARANARLNGVEGIEFRRGDLFAPVAGERFELILSNPPFVITPREEGAPVYEYRDGGLAGDELAARVIREASAHLVPGGTLLCLANWETPWGGNGLERVRGWVAEAAEAGEAGPLSGWVIERDRVSPEQYAETWARDGGARPGDPAFEAMLEAWLRDFAERRVVAIGLGSVRVRREPDGAAETLVHAEQAMGAFVDGALVGSLIDRAFACGIAAERMSDAEVLAERWVRDAAVVEERTHRPGEEDPTGIALVTDRPIARRVAADTLLAAAIGACDGELALGQIADALATILEVDADAASEALVAGVRELAWLGMLRR</sequence>
<dbReference type="InterPro" id="IPR055487">
    <property type="entry name" value="DUF7059"/>
</dbReference>
<gene>
    <name evidence="7" type="ORF">J4H91_13155</name>
</gene>
<dbReference type="InterPro" id="IPR052190">
    <property type="entry name" value="Euk-Arch_PrmC-MTase"/>
</dbReference>
<feature type="domain" description="Methyltransferase small" evidence="5">
    <location>
        <begin position="175"/>
        <end position="300"/>
    </location>
</feature>
<dbReference type="AlphaFoldDB" id="A0A939RUW6"/>
<dbReference type="Pfam" id="PF23186">
    <property type="entry name" value="DUF7059"/>
    <property type="match status" value="1"/>
</dbReference>
<dbReference type="GO" id="GO:0035657">
    <property type="term" value="C:eRF1 methyltransferase complex"/>
    <property type="evidence" value="ECO:0007669"/>
    <property type="project" value="TreeGrafter"/>
</dbReference>
<dbReference type="Pfam" id="PF05175">
    <property type="entry name" value="MTS"/>
    <property type="match status" value="1"/>
</dbReference>
<reference evidence="7" key="1">
    <citation type="submission" date="2021-03" db="EMBL/GenBank/DDBJ databases">
        <title>Leucobacter chromiisoli sp. nov., isolated from chromium-containing soil of chemical plant.</title>
        <authorList>
            <person name="Xu Z."/>
        </authorList>
    </citation>
    <scope>NUCLEOTIDE SEQUENCE</scope>
    <source>
        <strain evidence="7">A2</strain>
    </source>
</reference>
<name>A0A939RUW6_9MICO</name>
<evidence type="ECO:0000256" key="4">
    <source>
        <dbReference type="ARBA" id="ARBA00022691"/>
    </source>
</evidence>
<dbReference type="GO" id="GO:0008170">
    <property type="term" value="F:N-methyltransferase activity"/>
    <property type="evidence" value="ECO:0007669"/>
    <property type="project" value="UniProtKB-ARBA"/>
</dbReference>
<comment type="similarity">
    <text evidence="1">Belongs to the eukaryotic/archaeal PrmC-related family.</text>
</comment>
<dbReference type="PANTHER" id="PTHR45875">
    <property type="entry name" value="METHYLTRANSFERASE N6AMT1"/>
    <property type="match status" value="1"/>
</dbReference>
<dbReference type="InterPro" id="IPR002052">
    <property type="entry name" value="DNA_methylase_N6_adenine_CS"/>
</dbReference>
<dbReference type="GO" id="GO:0008276">
    <property type="term" value="F:protein methyltransferase activity"/>
    <property type="evidence" value="ECO:0007669"/>
    <property type="project" value="TreeGrafter"/>
</dbReference>
<proteinExistence type="inferred from homology"/>
<organism evidence="7 8">
    <name type="scientific">Leucobacter ruminantium</name>
    <dbReference type="NCBI Taxonomy" id="1289170"/>
    <lineage>
        <taxon>Bacteria</taxon>
        <taxon>Bacillati</taxon>
        <taxon>Actinomycetota</taxon>
        <taxon>Actinomycetes</taxon>
        <taxon>Micrococcales</taxon>
        <taxon>Microbacteriaceae</taxon>
        <taxon>Leucobacter</taxon>
    </lineage>
</organism>
<dbReference type="SUPFAM" id="SSF53335">
    <property type="entry name" value="S-adenosyl-L-methionine-dependent methyltransferases"/>
    <property type="match status" value="1"/>
</dbReference>
<feature type="domain" description="DUF7059" evidence="6">
    <location>
        <begin position="15"/>
        <end position="97"/>
    </location>
</feature>
<keyword evidence="8" id="KW-1185">Reference proteome</keyword>
<comment type="caution">
    <text evidence="7">The sequence shown here is derived from an EMBL/GenBank/DDBJ whole genome shotgun (WGS) entry which is preliminary data.</text>
</comment>
<evidence type="ECO:0000256" key="1">
    <source>
        <dbReference type="ARBA" id="ARBA00006149"/>
    </source>
</evidence>
<dbReference type="PROSITE" id="PS00092">
    <property type="entry name" value="N6_MTASE"/>
    <property type="match status" value="1"/>
</dbReference>
<evidence type="ECO:0000313" key="7">
    <source>
        <dbReference type="EMBL" id="MBO1806255.1"/>
    </source>
</evidence>
<evidence type="ECO:0000313" key="8">
    <source>
        <dbReference type="Proteomes" id="UP000664398"/>
    </source>
</evidence>
<evidence type="ECO:0000259" key="6">
    <source>
        <dbReference type="Pfam" id="PF23186"/>
    </source>
</evidence>
<evidence type="ECO:0000256" key="2">
    <source>
        <dbReference type="ARBA" id="ARBA00022603"/>
    </source>
</evidence>
<dbReference type="InterPro" id="IPR029063">
    <property type="entry name" value="SAM-dependent_MTases_sf"/>
</dbReference>